<proteinExistence type="predicted"/>
<reference evidence="1" key="2">
    <citation type="journal article" date="2015" name="Fish Shellfish Immunol.">
        <title>Early steps in the European eel (Anguilla anguilla)-Vibrio vulnificus interaction in the gills: Role of the RtxA13 toxin.</title>
        <authorList>
            <person name="Callol A."/>
            <person name="Pajuelo D."/>
            <person name="Ebbesson L."/>
            <person name="Teles M."/>
            <person name="MacKenzie S."/>
            <person name="Amaro C."/>
        </authorList>
    </citation>
    <scope>NUCLEOTIDE SEQUENCE</scope>
</reference>
<dbReference type="AlphaFoldDB" id="A0A0E9P7S2"/>
<sequence>MMDGWMEKQSLFLIARFIPAESYLCQLCLKWTPPG</sequence>
<protein>
    <submittedName>
        <fullName evidence="1">Uncharacterized protein</fullName>
    </submittedName>
</protein>
<organism evidence="1">
    <name type="scientific">Anguilla anguilla</name>
    <name type="common">European freshwater eel</name>
    <name type="synonym">Muraena anguilla</name>
    <dbReference type="NCBI Taxonomy" id="7936"/>
    <lineage>
        <taxon>Eukaryota</taxon>
        <taxon>Metazoa</taxon>
        <taxon>Chordata</taxon>
        <taxon>Craniata</taxon>
        <taxon>Vertebrata</taxon>
        <taxon>Euteleostomi</taxon>
        <taxon>Actinopterygii</taxon>
        <taxon>Neopterygii</taxon>
        <taxon>Teleostei</taxon>
        <taxon>Anguilliformes</taxon>
        <taxon>Anguillidae</taxon>
        <taxon>Anguilla</taxon>
    </lineage>
</organism>
<evidence type="ECO:0000313" key="1">
    <source>
        <dbReference type="EMBL" id="JAH00701.1"/>
    </source>
</evidence>
<name>A0A0E9P7S2_ANGAN</name>
<dbReference type="EMBL" id="GBXM01107876">
    <property type="protein sequence ID" value="JAH00701.1"/>
    <property type="molecule type" value="Transcribed_RNA"/>
</dbReference>
<reference evidence="1" key="1">
    <citation type="submission" date="2014-11" db="EMBL/GenBank/DDBJ databases">
        <authorList>
            <person name="Amaro Gonzalez C."/>
        </authorList>
    </citation>
    <scope>NUCLEOTIDE SEQUENCE</scope>
</reference>
<accession>A0A0E9P7S2</accession>